<feature type="transmembrane region" description="Helical" evidence="1">
    <location>
        <begin position="53"/>
        <end position="73"/>
    </location>
</feature>
<evidence type="ECO:0000313" key="2">
    <source>
        <dbReference type="EMBL" id="MDX8495084.1"/>
    </source>
</evidence>
<organism evidence="2 3">
    <name type="scientific">Mesorhizobium captivum</name>
    <dbReference type="NCBI Taxonomy" id="3072319"/>
    <lineage>
        <taxon>Bacteria</taxon>
        <taxon>Pseudomonadati</taxon>
        <taxon>Pseudomonadota</taxon>
        <taxon>Alphaproteobacteria</taxon>
        <taxon>Hyphomicrobiales</taxon>
        <taxon>Phyllobacteriaceae</taxon>
        <taxon>Mesorhizobium</taxon>
    </lineage>
</organism>
<keyword evidence="3" id="KW-1185">Reference proteome</keyword>
<sequence length="81" mass="8942">ARQKAARHSQCKSTRRAKRVRKCNLTPQIVAHCPAGHFSPLTWRKKLAAMPALFFETLVIGEILGASALLPLYGEKMAAAR</sequence>
<protein>
    <submittedName>
        <fullName evidence="2">Uncharacterized protein</fullName>
    </submittedName>
</protein>
<feature type="non-terminal residue" evidence="2">
    <location>
        <position position="1"/>
    </location>
</feature>
<gene>
    <name evidence="2" type="ORF">RFN29_26345</name>
</gene>
<proteinExistence type="predicted"/>
<dbReference type="RefSeq" id="WP_320228871.1">
    <property type="nucleotide sequence ID" value="NZ_JAVIJC010000033.1"/>
</dbReference>
<comment type="caution">
    <text evidence="2">The sequence shown here is derived from an EMBL/GenBank/DDBJ whole genome shotgun (WGS) entry which is preliminary data.</text>
</comment>
<evidence type="ECO:0000256" key="1">
    <source>
        <dbReference type="SAM" id="Phobius"/>
    </source>
</evidence>
<evidence type="ECO:0000313" key="3">
    <source>
        <dbReference type="Proteomes" id="UP001271249"/>
    </source>
</evidence>
<keyword evidence="1" id="KW-0812">Transmembrane</keyword>
<dbReference type="Proteomes" id="UP001271249">
    <property type="component" value="Unassembled WGS sequence"/>
</dbReference>
<dbReference type="EMBL" id="JAVIJC010000033">
    <property type="protein sequence ID" value="MDX8495084.1"/>
    <property type="molecule type" value="Genomic_DNA"/>
</dbReference>
<accession>A0ABU4ZAM7</accession>
<reference evidence="2 3" key="1">
    <citation type="submission" date="2023-08" db="EMBL/GenBank/DDBJ databases">
        <title>Implementing the SeqCode for naming new Mesorhizobium species isolated from Vachellia karroo root nodules.</title>
        <authorList>
            <person name="Van Lill M."/>
        </authorList>
    </citation>
    <scope>NUCLEOTIDE SEQUENCE [LARGE SCALE GENOMIC DNA]</scope>
    <source>
        <strain evidence="2 3">VK22B</strain>
    </source>
</reference>
<keyword evidence="1" id="KW-1133">Transmembrane helix</keyword>
<name>A0ABU4ZAM7_9HYPH</name>
<keyword evidence="1" id="KW-0472">Membrane</keyword>